<evidence type="ECO:0000313" key="1">
    <source>
        <dbReference type="EMBL" id="KAG6941651.1"/>
    </source>
</evidence>
<dbReference type="PANTHER" id="PTHR40866">
    <property type="entry name" value="BED-TYPE DOMAIN-CONTAINING PROTEIN"/>
    <property type="match status" value="1"/>
</dbReference>
<proteinExistence type="predicted"/>
<accession>A0A8T1TKH3</accession>
<comment type="caution">
    <text evidence="1">The sequence shown here is derived from an EMBL/GenBank/DDBJ whole genome shotgun (WGS) entry which is preliminary data.</text>
</comment>
<dbReference type="Proteomes" id="UP000688947">
    <property type="component" value="Unassembled WGS sequence"/>
</dbReference>
<organism evidence="1 2">
    <name type="scientific">Phytophthora cactorum</name>
    <dbReference type="NCBI Taxonomy" id="29920"/>
    <lineage>
        <taxon>Eukaryota</taxon>
        <taxon>Sar</taxon>
        <taxon>Stramenopiles</taxon>
        <taxon>Oomycota</taxon>
        <taxon>Peronosporomycetes</taxon>
        <taxon>Peronosporales</taxon>
        <taxon>Peronosporaceae</taxon>
        <taxon>Phytophthora</taxon>
    </lineage>
</organism>
<evidence type="ECO:0000313" key="2">
    <source>
        <dbReference type="Proteomes" id="UP000688947"/>
    </source>
</evidence>
<protein>
    <submittedName>
        <fullName evidence="1">Uncharacterized protein</fullName>
    </submittedName>
</protein>
<sequence>MVKFAVGDNCTTNQLLATKLGAPLTGCASHRYNLTMYKVLADSEKLLSQIRRLMTALRLPNNAAQMVLHTRLTAEQSNATR</sequence>
<dbReference type="AlphaFoldDB" id="A0A8T1TKH3"/>
<gene>
    <name evidence="1" type="ORF">JG687_00019522</name>
</gene>
<dbReference type="EMBL" id="JAENGZ010003398">
    <property type="protein sequence ID" value="KAG6941651.1"/>
    <property type="molecule type" value="Genomic_DNA"/>
</dbReference>
<name>A0A8T1TKH3_9STRA</name>
<dbReference type="PANTHER" id="PTHR40866:SF1">
    <property type="entry name" value="BED-TYPE DOMAIN-CONTAINING PROTEIN"/>
    <property type="match status" value="1"/>
</dbReference>
<reference evidence="1" key="1">
    <citation type="submission" date="2021-01" db="EMBL/GenBank/DDBJ databases">
        <title>Phytophthora aleatoria, a newly-described species from Pinus radiata is distinct from Phytophthora cactorum isolates based on comparative genomics.</title>
        <authorList>
            <person name="Mcdougal R."/>
            <person name="Panda P."/>
            <person name="Williams N."/>
            <person name="Studholme D.J."/>
        </authorList>
    </citation>
    <scope>NUCLEOTIDE SEQUENCE</scope>
    <source>
        <strain evidence="1">NZFS 3830</strain>
    </source>
</reference>